<dbReference type="KEGG" id="tli:Tlie_1631"/>
<organism evidence="3 4">
    <name type="scientific">Thermovirga lienii (strain ATCC BAA-1197 / DSM 17291 / Cas60314)</name>
    <dbReference type="NCBI Taxonomy" id="580340"/>
    <lineage>
        <taxon>Bacteria</taxon>
        <taxon>Thermotogati</taxon>
        <taxon>Synergistota</taxon>
        <taxon>Synergistia</taxon>
        <taxon>Synergistales</taxon>
        <taxon>Thermovirgaceae</taxon>
        <taxon>Thermovirga</taxon>
    </lineage>
</organism>
<dbReference type="PANTHER" id="PTHR10587">
    <property type="entry name" value="GLYCOSYL TRANSFERASE-RELATED"/>
    <property type="match status" value="1"/>
</dbReference>
<evidence type="ECO:0000256" key="1">
    <source>
        <dbReference type="SAM" id="SignalP"/>
    </source>
</evidence>
<dbReference type="GO" id="GO:0005975">
    <property type="term" value="P:carbohydrate metabolic process"/>
    <property type="evidence" value="ECO:0007669"/>
    <property type="project" value="InterPro"/>
</dbReference>
<dbReference type="PROSITE" id="PS51677">
    <property type="entry name" value="NODB"/>
    <property type="match status" value="1"/>
</dbReference>
<evidence type="ECO:0000313" key="4">
    <source>
        <dbReference type="Proteomes" id="UP000005868"/>
    </source>
</evidence>
<evidence type="ECO:0000259" key="2">
    <source>
        <dbReference type="PROSITE" id="PS51677"/>
    </source>
</evidence>
<dbReference type="eggNOG" id="COG0726">
    <property type="taxonomic scope" value="Bacteria"/>
</dbReference>
<sequence>MSPPLCLCKKLITLVIVMALLIAEPSCPALALNPISHGPNLAKTVALTFDDGPHPWHTPQLLDMLETFQVRATFFVVGIKCAENPLLLKEIAERGHTIANHSWSHPNLVELEDEKIEEQIRLCNQAIEGITGRSCHFFRPPGGNWDSRTLKIAEKMGLRTVLWTINSYDTGDKSLTAVEEAQMVTRKTTPGAIILLHDGGNFTLEALPHIITTLTRKGYSFVTLEEMFQDPPKPINLNF</sequence>
<dbReference type="InterPro" id="IPR002509">
    <property type="entry name" value="NODB_dom"/>
</dbReference>
<dbReference type="SUPFAM" id="SSF88713">
    <property type="entry name" value="Glycoside hydrolase/deacetylase"/>
    <property type="match status" value="1"/>
</dbReference>
<dbReference type="HOGENOM" id="CLU_021264_0_4_0"/>
<protein>
    <submittedName>
        <fullName evidence="3">Polysaccharide deacetylase</fullName>
    </submittedName>
</protein>
<evidence type="ECO:0000313" key="3">
    <source>
        <dbReference type="EMBL" id="AER67353.1"/>
    </source>
</evidence>
<accession>G7V7U9</accession>
<keyword evidence="1" id="KW-0732">Signal</keyword>
<dbReference type="InterPro" id="IPR050248">
    <property type="entry name" value="Polysacc_deacetylase_ArnD"/>
</dbReference>
<dbReference type="CDD" id="cd10917">
    <property type="entry name" value="CE4_NodB_like_6s_7s"/>
    <property type="match status" value="1"/>
</dbReference>
<dbReference type="STRING" id="580340.Tlie_1631"/>
<proteinExistence type="predicted"/>
<dbReference type="EMBL" id="CP003096">
    <property type="protein sequence ID" value="AER67353.1"/>
    <property type="molecule type" value="Genomic_DNA"/>
</dbReference>
<gene>
    <name evidence="3" type="ordered locus">Tlie_1631</name>
</gene>
<reference evidence="4" key="1">
    <citation type="submission" date="2011-10" db="EMBL/GenBank/DDBJ databases">
        <title>The complete genome of chromosome of Thermovirga lienii DSM 17291.</title>
        <authorList>
            <consortium name="US DOE Joint Genome Institute (JGI-PGF)"/>
            <person name="Lucas S."/>
            <person name="Copeland A."/>
            <person name="Lapidus A."/>
            <person name="Glavina del Rio T."/>
            <person name="Dalin E."/>
            <person name="Tice H."/>
            <person name="Bruce D."/>
            <person name="Goodwin L."/>
            <person name="Pitluck S."/>
            <person name="Peters L."/>
            <person name="Mikhailova N."/>
            <person name="Saunders E."/>
            <person name="Kyrpides N."/>
            <person name="Mavromatis K."/>
            <person name="Ivanova N."/>
            <person name="Last F.I."/>
            <person name="Brettin T."/>
            <person name="Detter J.C."/>
            <person name="Han C."/>
            <person name="Larimer F."/>
            <person name="Land M."/>
            <person name="Hauser L."/>
            <person name="Markowitz V."/>
            <person name="Cheng J.-F."/>
            <person name="Hugenholtz P."/>
            <person name="Woyke T."/>
            <person name="Wu D."/>
            <person name="Spring S."/>
            <person name="Schroeder M."/>
            <person name="Brambilla E.-M."/>
            <person name="Klenk H.-P."/>
            <person name="Eisen J.A."/>
        </authorList>
    </citation>
    <scope>NUCLEOTIDE SEQUENCE [LARGE SCALE GENOMIC DNA]</scope>
    <source>
        <strain evidence="4">ATCC BAA-1197 / DSM 17291 / Cas60314</strain>
    </source>
</reference>
<feature type="signal peptide" evidence="1">
    <location>
        <begin position="1"/>
        <end position="31"/>
    </location>
</feature>
<dbReference type="InterPro" id="IPR011330">
    <property type="entry name" value="Glyco_hydro/deAcase_b/a-brl"/>
</dbReference>
<reference evidence="3 4" key="2">
    <citation type="journal article" date="2012" name="Stand. Genomic Sci.">
        <title>Genome sequence of the moderately thermophilic, amino-acid-degrading and sulfur-reducing bacterium Thermovirga lienii type strain (Cas60314(T)).</title>
        <authorList>
            <person name="Goker M."/>
            <person name="Saunders E."/>
            <person name="Lapidus A."/>
            <person name="Nolan M."/>
            <person name="Lucas S."/>
            <person name="Hammon N."/>
            <person name="Deshpande S."/>
            <person name="Cheng J.F."/>
            <person name="Han C."/>
            <person name="Tapia R."/>
            <person name="Goodwin L.A."/>
            <person name="Pitluck S."/>
            <person name="Liolios K."/>
            <person name="Mavromatis K."/>
            <person name="Pagani I."/>
            <person name="Ivanova N."/>
            <person name="Mikhailova N."/>
            <person name="Pati A."/>
            <person name="Chen A."/>
            <person name="Palaniappan K."/>
            <person name="Land M."/>
            <person name="Chang Y.J."/>
            <person name="Jeffries C.D."/>
            <person name="Brambilla E.M."/>
            <person name="Rohde M."/>
            <person name="Spring S."/>
            <person name="Detter J.C."/>
            <person name="Woyke T."/>
            <person name="Bristow J."/>
            <person name="Eisen J.A."/>
            <person name="Markowitz V."/>
            <person name="Hugenholtz P."/>
            <person name="Kyrpides N.C."/>
            <person name="Klenk H.P."/>
        </authorList>
    </citation>
    <scope>NUCLEOTIDE SEQUENCE [LARGE SCALE GENOMIC DNA]</scope>
    <source>
        <strain evidence="4">ATCC BAA-1197 / DSM 17291 / Cas60314</strain>
    </source>
</reference>
<dbReference type="OrthoDB" id="5491at2"/>
<keyword evidence="4" id="KW-1185">Reference proteome</keyword>
<dbReference type="GO" id="GO:0016810">
    <property type="term" value="F:hydrolase activity, acting on carbon-nitrogen (but not peptide) bonds"/>
    <property type="evidence" value="ECO:0007669"/>
    <property type="project" value="InterPro"/>
</dbReference>
<feature type="chain" id="PRO_5003504519" evidence="1">
    <location>
        <begin position="32"/>
        <end position="239"/>
    </location>
</feature>
<feature type="domain" description="NodB homology" evidence="2">
    <location>
        <begin position="43"/>
        <end position="222"/>
    </location>
</feature>
<name>G7V7U9_THELD</name>
<dbReference type="Pfam" id="PF01522">
    <property type="entry name" value="Polysacc_deac_1"/>
    <property type="match status" value="1"/>
</dbReference>
<dbReference type="Gene3D" id="3.20.20.370">
    <property type="entry name" value="Glycoside hydrolase/deacetylase"/>
    <property type="match status" value="1"/>
</dbReference>
<dbReference type="Proteomes" id="UP000005868">
    <property type="component" value="Chromosome"/>
</dbReference>
<dbReference type="AlphaFoldDB" id="G7V7U9"/>